<feature type="compositionally biased region" description="Low complexity" evidence="3">
    <location>
        <begin position="367"/>
        <end position="377"/>
    </location>
</feature>
<feature type="compositionally biased region" description="Basic and acidic residues" evidence="3">
    <location>
        <begin position="523"/>
        <end position="544"/>
    </location>
</feature>
<evidence type="ECO:0000256" key="1">
    <source>
        <dbReference type="ARBA" id="ARBA00013015"/>
    </source>
</evidence>
<feature type="region of interest" description="Disordered" evidence="3">
    <location>
        <begin position="516"/>
        <end position="544"/>
    </location>
</feature>
<dbReference type="SMART" id="SM01301">
    <property type="entry name" value="PTPlike_phytase"/>
    <property type="match status" value="1"/>
</dbReference>
<accession>A0A177VHL6</accession>
<feature type="compositionally biased region" description="Basic and acidic residues" evidence="3">
    <location>
        <begin position="347"/>
        <end position="357"/>
    </location>
</feature>
<proteinExistence type="predicted"/>
<dbReference type="InterPro" id="IPR000387">
    <property type="entry name" value="Tyr_Pase_dom"/>
</dbReference>
<reference evidence="6" key="3">
    <citation type="submission" date="2020-10" db="EMBL/GenBank/DDBJ databases">
        <authorList>
            <person name="Sedaghatjoo S."/>
        </authorList>
    </citation>
    <scope>NUCLEOTIDE SEQUENCE</scope>
    <source>
        <strain evidence="6">AZH3</strain>
    </source>
</reference>
<reference evidence="7" key="1">
    <citation type="submission" date="2016-04" db="EMBL/GenBank/DDBJ databases">
        <authorList>
            <person name="Nguyen H.D."/>
            <person name="Kesanakurti P."/>
            <person name="Cullis J."/>
            <person name="Levesque C.A."/>
            <person name="Hambleton S."/>
        </authorList>
    </citation>
    <scope>NUCLEOTIDE SEQUENCE</scope>
    <source>
        <strain evidence="7">DAOMC 238032</strain>
    </source>
</reference>
<dbReference type="GO" id="GO:0005829">
    <property type="term" value="C:cytosol"/>
    <property type="evidence" value="ECO:0007669"/>
    <property type="project" value="TreeGrafter"/>
</dbReference>
<feature type="region of interest" description="Disordered" evidence="3">
    <location>
        <begin position="164"/>
        <end position="239"/>
    </location>
</feature>
<dbReference type="SUPFAM" id="SSF52799">
    <property type="entry name" value="(Phosphotyrosine protein) phosphatases II"/>
    <property type="match status" value="1"/>
</dbReference>
<feature type="compositionally biased region" description="Polar residues" evidence="3">
    <location>
        <begin position="174"/>
        <end position="189"/>
    </location>
</feature>
<dbReference type="Pfam" id="PF22785">
    <property type="entry name" value="Tc-R-P"/>
    <property type="match status" value="1"/>
</dbReference>
<dbReference type="EC" id="3.1.3.67" evidence="1"/>
<dbReference type="Gene3D" id="3.90.190.10">
    <property type="entry name" value="Protein tyrosine phosphatase superfamily"/>
    <property type="match status" value="1"/>
</dbReference>
<dbReference type="GO" id="GO:0048870">
    <property type="term" value="P:cell motility"/>
    <property type="evidence" value="ECO:0007669"/>
    <property type="project" value="TreeGrafter"/>
</dbReference>
<dbReference type="EMBL" id="CAJHJG010006909">
    <property type="protein sequence ID" value="CAD6960769.1"/>
    <property type="molecule type" value="Genomic_DNA"/>
</dbReference>
<feature type="domain" description="Tyrosine specific protein phosphatases" evidence="4">
    <location>
        <begin position="107"/>
        <end position="146"/>
    </location>
</feature>
<protein>
    <recommendedName>
        <fullName evidence="1">phosphatidylinositol-3,4,5-trisphosphate 3-phosphatase</fullName>
        <ecNumber evidence="1">3.1.3.67</ecNumber>
    </recommendedName>
</protein>
<evidence type="ECO:0000259" key="5">
    <source>
        <dbReference type="PROSITE" id="PS51181"/>
    </source>
</evidence>
<dbReference type="GO" id="GO:0005634">
    <property type="term" value="C:nucleus"/>
    <property type="evidence" value="ECO:0007669"/>
    <property type="project" value="TreeGrafter"/>
</dbReference>
<dbReference type="EMBL" id="LWDD02000103">
    <property type="protein sequence ID" value="KAE8263938.1"/>
    <property type="molecule type" value="Genomic_DNA"/>
</dbReference>
<dbReference type="GO" id="GO:0004725">
    <property type="term" value="F:protein tyrosine phosphatase activity"/>
    <property type="evidence" value="ECO:0007669"/>
    <property type="project" value="TreeGrafter"/>
</dbReference>
<organism evidence="7 8">
    <name type="scientific">Tilletia caries</name>
    <name type="common">wheat bunt fungus</name>
    <dbReference type="NCBI Taxonomy" id="13290"/>
    <lineage>
        <taxon>Eukaryota</taxon>
        <taxon>Fungi</taxon>
        <taxon>Dikarya</taxon>
        <taxon>Basidiomycota</taxon>
        <taxon>Ustilaginomycotina</taxon>
        <taxon>Exobasidiomycetes</taxon>
        <taxon>Tilletiales</taxon>
        <taxon>Tilletiaceae</taxon>
        <taxon>Tilletia</taxon>
    </lineage>
</organism>
<feature type="domain" description="Phosphatase tensin-type" evidence="5">
    <location>
        <begin position="15"/>
        <end position="407"/>
    </location>
</feature>
<dbReference type="PANTHER" id="PTHR12305:SF81">
    <property type="entry name" value="PHOSPHATIDYLINOSITOL 3,4,5-TRISPHOSPHATE 3-PHOSPHATASE AND DUAL-SPECIFICITY PROTEIN PHOSPHATASE PTEN"/>
    <property type="match status" value="1"/>
</dbReference>
<dbReference type="InterPro" id="IPR051281">
    <property type="entry name" value="Dual-spec_lipid-protein_phosph"/>
</dbReference>
<comment type="caution">
    <text evidence="7">The sequence shown here is derived from an EMBL/GenBank/DDBJ whole genome shotgun (WGS) entry which is preliminary data.</text>
</comment>
<dbReference type="PROSITE" id="PS50056">
    <property type="entry name" value="TYR_PHOSPHATASE_2"/>
    <property type="match status" value="1"/>
</dbReference>
<gene>
    <name evidence="7" type="ORF">A4X03_0g1322</name>
    <name evidence="6" type="ORF">JKIAZH3_G5839</name>
</gene>
<dbReference type="GO" id="GO:0042995">
    <property type="term" value="C:cell projection"/>
    <property type="evidence" value="ECO:0007669"/>
    <property type="project" value="TreeGrafter"/>
</dbReference>
<feature type="compositionally biased region" description="Polar residues" evidence="3">
    <location>
        <begin position="304"/>
        <end position="314"/>
    </location>
</feature>
<evidence type="ECO:0000313" key="8">
    <source>
        <dbReference type="Proteomes" id="UP000077671"/>
    </source>
</evidence>
<dbReference type="InterPro" id="IPR029021">
    <property type="entry name" value="Prot-tyrosine_phosphatase-like"/>
</dbReference>
<dbReference type="AlphaFoldDB" id="A0A177VHL6"/>
<dbReference type="GO" id="GO:0046856">
    <property type="term" value="P:phosphatidylinositol dephosphorylation"/>
    <property type="evidence" value="ECO:0007669"/>
    <property type="project" value="TreeGrafter"/>
</dbReference>
<sequence length="699" mass="76242">MQSVKRLVSGNKARFQDPELKLELDLVYLTDQPNVILMGFPAQGLAALYRNDRAQVLTFLNSRHGDKFRIYNFVPTWENSYDADYFGGRVSRFPFPDHHAPPLSLISLFVTDIAHWLEGDPERAAAIHCKAGKGRTGTMAIAYLLSLPYMPRGPSEINNLIRTSSKSKHKSKSNVSLQDPAQSSSSLPRSTPKVLIDTASGPSNAASLQDGGPSTATGSASPISMTSNSPATPLSAHGGHPDPDYLFALHTRQRMKPKFSDKDWISHQLQRHPSAASSLLSKASRQSLSSSPASEAKASDTTKADSQSQPNGISSEAPGFDSKTFDAVVQATADAAGPHATLPRFSKAADQKAEDQPKQAGVERNQSPTSSTSSSTSEAKDAPRKFGVSISSQRRFVGYWFRILHGQDARAPVEHMDNWKGSPTWGSGLRGQRKARIVEIILHRDQPGKQSVSSKFIDDHIRVHLSRYDDGLVKKLEDEEWRVRTGPKAILTNTHAGEAADPNSNVLESATTTAAPANGDAAGLHENDDEKSEAKARAQPTLREDAVERARTFDWGDANSESKYHNFATFKRADDTDDVSSESQTSKSAGASSTTRGLRMIPSDHSSSLTVDPDREVLLTAFLSKAHAKLPHVASLASVWVVPSFEDVIQDAEDVEAVSEDKSKSARLRRFRTRFGKDDLDWRKGVSGIVGIEIVWEVE</sequence>
<reference evidence="7" key="2">
    <citation type="journal article" date="2019" name="IMA Fungus">
        <title>Genome sequencing and comparison of five Tilletia species to identify candidate genes for the detection of regulated species infecting wheat.</title>
        <authorList>
            <person name="Nguyen H.D.T."/>
            <person name="Sultana T."/>
            <person name="Kesanakurti P."/>
            <person name="Hambleton S."/>
        </authorList>
    </citation>
    <scope>NUCLEOTIDE SEQUENCE</scope>
    <source>
        <strain evidence="7">DAOMC 238032</strain>
    </source>
</reference>
<dbReference type="PROSITE" id="PS51181">
    <property type="entry name" value="PPASE_TENSIN"/>
    <property type="match status" value="1"/>
</dbReference>
<evidence type="ECO:0000256" key="3">
    <source>
        <dbReference type="SAM" id="MobiDB-lite"/>
    </source>
</evidence>
<feature type="compositionally biased region" description="Polar residues" evidence="3">
    <location>
        <begin position="200"/>
        <end position="232"/>
    </location>
</feature>
<evidence type="ECO:0000313" key="9">
    <source>
        <dbReference type="Proteomes" id="UP000836402"/>
    </source>
</evidence>
<feature type="region of interest" description="Disordered" evidence="3">
    <location>
        <begin position="336"/>
        <end position="386"/>
    </location>
</feature>
<dbReference type="GO" id="GO:0051896">
    <property type="term" value="P:regulation of phosphatidylinositol 3-kinase/protein kinase B signal transduction"/>
    <property type="evidence" value="ECO:0007669"/>
    <property type="project" value="TreeGrafter"/>
</dbReference>
<feature type="compositionally biased region" description="Low complexity" evidence="3">
    <location>
        <begin position="275"/>
        <end position="296"/>
    </location>
</feature>
<dbReference type="GO" id="GO:0005886">
    <property type="term" value="C:plasma membrane"/>
    <property type="evidence" value="ECO:0007669"/>
    <property type="project" value="TreeGrafter"/>
</dbReference>
<evidence type="ECO:0000313" key="7">
    <source>
        <dbReference type="EMBL" id="KAE8263938.1"/>
    </source>
</evidence>
<feature type="compositionally biased region" description="Polar residues" evidence="3">
    <location>
        <begin position="581"/>
        <end position="596"/>
    </location>
</feature>
<dbReference type="GO" id="GO:0016314">
    <property type="term" value="F:phosphatidylinositol-3,4,5-trisphosphate 3-phosphatase activity"/>
    <property type="evidence" value="ECO:0007669"/>
    <property type="project" value="UniProtKB-EC"/>
</dbReference>
<evidence type="ECO:0000256" key="2">
    <source>
        <dbReference type="ARBA" id="ARBA00022801"/>
    </source>
</evidence>
<keyword evidence="9" id="KW-1185">Reference proteome</keyword>
<dbReference type="PROSITE" id="PS00383">
    <property type="entry name" value="TYR_PHOSPHATASE_1"/>
    <property type="match status" value="1"/>
</dbReference>
<feature type="region of interest" description="Disordered" evidence="3">
    <location>
        <begin position="275"/>
        <end position="320"/>
    </location>
</feature>
<evidence type="ECO:0000313" key="6">
    <source>
        <dbReference type="EMBL" id="CAD6960769.1"/>
    </source>
</evidence>
<evidence type="ECO:0000259" key="4">
    <source>
        <dbReference type="PROSITE" id="PS50056"/>
    </source>
</evidence>
<dbReference type="InterPro" id="IPR029023">
    <property type="entry name" value="Tensin_phosphatase"/>
</dbReference>
<dbReference type="Proteomes" id="UP000077671">
    <property type="component" value="Unassembled WGS sequence"/>
</dbReference>
<dbReference type="InterPro" id="IPR016130">
    <property type="entry name" value="Tyr_Pase_AS"/>
</dbReference>
<dbReference type="Proteomes" id="UP000836402">
    <property type="component" value="Unassembled WGS sequence"/>
</dbReference>
<name>A0A177VHL6_9BASI</name>
<dbReference type="GO" id="GO:0043491">
    <property type="term" value="P:phosphatidylinositol 3-kinase/protein kinase B signal transduction"/>
    <property type="evidence" value="ECO:0007669"/>
    <property type="project" value="TreeGrafter"/>
</dbReference>
<feature type="region of interest" description="Disordered" evidence="3">
    <location>
        <begin position="574"/>
        <end position="609"/>
    </location>
</feature>
<dbReference type="PANTHER" id="PTHR12305">
    <property type="entry name" value="PHOSPHATASE WITH HOMOLOGY TO TENSIN"/>
    <property type="match status" value="1"/>
</dbReference>
<keyword evidence="2" id="KW-0378">Hydrolase</keyword>